<accession>A0A0W0I609</accession>
<dbReference type="AlphaFoldDB" id="A0A0W0I609"/>
<comment type="caution">
    <text evidence="1">The sequence shown here is derived from an EMBL/GenBank/DDBJ whole genome shotgun (WGS) entry which is preliminary data.</text>
</comment>
<proteinExistence type="predicted"/>
<protein>
    <submittedName>
        <fullName evidence="1">Uncharacterized protein</fullName>
    </submittedName>
</protein>
<evidence type="ECO:0000313" key="2">
    <source>
        <dbReference type="Proteomes" id="UP000054197"/>
    </source>
</evidence>
<gene>
    <name evidence="1" type="ORF">AO063_00780</name>
</gene>
<dbReference type="EMBL" id="LKEF01000002">
    <property type="protein sequence ID" value="KTB68274.1"/>
    <property type="molecule type" value="Genomic_DNA"/>
</dbReference>
<sequence length="86" mass="9258">MCPPWNLADQVYLDGSSAADAQETGVACGGAGEEQIARRRQEMGGEDEVMYRPETKTPAQGRGGFFVVFAKSRKLSLIGAQCQPVH</sequence>
<evidence type="ECO:0000313" key="1">
    <source>
        <dbReference type="EMBL" id="KTB68274.1"/>
    </source>
</evidence>
<reference evidence="1 2" key="1">
    <citation type="submission" date="2015-09" db="EMBL/GenBank/DDBJ databases">
        <title>Genome sequence of ICMP 11288.</title>
        <authorList>
            <person name="Visnovsky S."/>
            <person name="Lu A."/>
            <person name="Panda P."/>
            <person name="Pitman A."/>
        </authorList>
    </citation>
    <scope>NUCLEOTIDE SEQUENCE [LARGE SCALE GENOMIC DNA]</scope>
    <source>
        <strain evidence="1 2">ICMP 11288</strain>
    </source>
</reference>
<organism evidence="1 2">
    <name type="scientific">Pseudomonas fluorescens ICMP 11288</name>
    <dbReference type="NCBI Taxonomy" id="1198309"/>
    <lineage>
        <taxon>Bacteria</taxon>
        <taxon>Pseudomonadati</taxon>
        <taxon>Pseudomonadota</taxon>
        <taxon>Gammaproteobacteria</taxon>
        <taxon>Pseudomonadales</taxon>
        <taxon>Pseudomonadaceae</taxon>
        <taxon>Pseudomonas</taxon>
    </lineage>
</organism>
<name>A0A0W0I609_PSEFL</name>
<dbReference type="Proteomes" id="UP000054197">
    <property type="component" value="Unassembled WGS sequence"/>
</dbReference>